<keyword evidence="2" id="KW-1185">Reference proteome</keyword>
<proteinExistence type="predicted"/>
<dbReference type="STRING" id="658445.H744_1c1720"/>
<sequence length="146" mass="15796">MIQCTYNGNFKKKFDANMTALGLPVPSGLFETATTTTATLVAMIESYNALGATATVSEILGATVAVEKLKLIAALAGSFYIGAAIGSLAVATSSSVTCSLSMSEILAFKRKHKLDFNGDHLFYHRHREVFMASHQKRGYYHRAVIQ</sequence>
<dbReference type="AlphaFoldDB" id="A0A0C5WHZ5"/>
<dbReference type="HOGENOM" id="CLU_142103_0_0_6"/>
<dbReference type="OrthoDB" id="6889661at2"/>
<evidence type="ECO:0000313" key="2">
    <source>
        <dbReference type="Proteomes" id="UP000032303"/>
    </source>
</evidence>
<protein>
    <submittedName>
        <fullName evidence="1">Uncharacterized protein</fullName>
    </submittedName>
</protein>
<gene>
    <name evidence="1" type="ORF">H744_1c1720</name>
</gene>
<dbReference type="KEGG" id="pgb:H744_1c1720"/>
<name>A0A0C5WHZ5_9GAMM</name>
<reference evidence="1 2" key="1">
    <citation type="submission" date="2013-05" db="EMBL/GenBank/DDBJ databases">
        <title>Complete genome sequence of the lipase-producing bacterium Photobacterium gaetbulicola Gung47.</title>
        <authorList>
            <person name="Kim Y.-O."/>
        </authorList>
    </citation>
    <scope>NUCLEOTIDE SEQUENCE [LARGE SCALE GENOMIC DNA]</scope>
    <source>
        <strain evidence="1 2">Gung47</strain>
    </source>
</reference>
<accession>A0A0C5WHZ5</accession>
<organism evidence="1 2">
    <name type="scientific">Photobacterium gaetbulicola Gung47</name>
    <dbReference type="NCBI Taxonomy" id="658445"/>
    <lineage>
        <taxon>Bacteria</taxon>
        <taxon>Pseudomonadati</taxon>
        <taxon>Pseudomonadota</taxon>
        <taxon>Gammaproteobacteria</taxon>
        <taxon>Vibrionales</taxon>
        <taxon>Vibrionaceae</taxon>
        <taxon>Photobacterium</taxon>
    </lineage>
</organism>
<evidence type="ECO:0000313" key="1">
    <source>
        <dbReference type="EMBL" id="AJR06738.1"/>
    </source>
</evidence>
<dbReference type="EMBL" id="CP005973">
    <property type="protein sequence ID" value="AJR06738.1"/>
    <property type="molecule type" value="Genomic_DNA"/>
</dbReference>
<dbReference type="Proteomes" id="UP000032303">
    <property type="component" value="Chromosome 1"/>
</dbReference>
<dbReference type="PATRIC" id="fig|658445.3.peg.1862"/>